<gene>
    <name evidence="1" type="ORF">GUJ93_ZPchr0001g32341</name>
</gene>
<sequence>MQLNDIAASTIDNPAAAFSSPPGFKQPEPKRFKVSRPASSITITGASLAVLLYLSSRVFIPRCIFPVSPYHKPATAVVGWATREGGGSWREEDKNQATKPSLLWAGLGQLNCCNETHVTGGINILNAELWWW</sequence>
<protein>
    <submittedName>
        <fullName evidence="1">Uncharacterized protein</fullName>
    </submittedName>
</protein>
<comment type="caution">
    <text evidence="1">The sequence shown here is derived from an EMBL/GenBank/DDBJ whole genome shotgun (WGS) entry which is preliminary data.</text>
</comment>
<reference evidence="1" key="1">
    <citation type="journal article" date="2021" name="bioRxiv">
        <title>Whole Genome Assembly and Annotation of Northern Wild Rice, Zizania palustris L., Supports a Whole Genome Duplication in the Zizania Genus.</title>
        <authorList>
            <person name="Haas M."/>
            <person name="Kono T."/>
            <person name="Macchietto M."/>
            <person name="Millas R."/>
            <person name="McGilp L."/>
            <person name="Shao M."/>
            <person name="Duquette J."/>
            <person name="Hirsch C.N."/>
            <person name="Kimball J."/>
        </authorList>
    </citation>
    <scope>NUCLEOTIDE SEQUENCE</scope>
    <source>
        <tissue evidence="1">Fresh leaf tissue</tissue>
    </source>
</reference>
<dbReference type="AlphaFoldDB" id="A0A8J5REV4"/>
<accession>A0A8J5REV4</accession>
<keyword evidence="2" id="KW-1185">Reference proteome</keyword>
<evidence type="ECO:0000313" key="2">
    <source>
        <dbReference type="Proteomes" id="UP000729402"/>
    </source>
</evidence>
<name>A0A8J5REV4_ZIZPA</name>
<dbReference type="Proteomes" id="UP000729402">
    <property type="component" value="Unassembled WGS sequence"/>
</dbReference>
<dbReference type="EMBL" id="JAAALK010000288">
    <property type="protein sequence ID" value="KAG8052331.1"/>
    <property type="molecule type" value="Genomic_DNA"/>
</dbReference>
<evidence type="ECO:0000313" key="1">
    <source>
        <dbReference type="EMBL" id="KAG8052331.1"/>
    </source>
</evidence>
<proteinExistence type="predicted"/>
<organism evidence="1 2">
    <name type="scientific">Zizania palustris</name>
    <name type="common">Northern wild rice</name>
    <dbReference type="NCBI Taxonomy" id="103762"/>
    <lineage>
        <taxon>Eukaryota</taxon>
        <taxon>Viridiplantae</taxon>
        <taxon>Streptophyta</taxon>
        <taxon>Embryophyta</taxon>
        <taxon>Tracheophyta</taxon>
        <taxon>Spermatophyta</taxon>
        <taxon>Magnoliopsida</taxon>
        <taxon>Liliopsida</taxon>
        <taxon>Poales</taxon>
        <taxon>Poaceae</taxon>
        <taxon>BOP clade</taxon>
        <taxon>Oryzoideae</taxon>
        <taxon>Oryzeae</taxon>
        <taxon>Zizaniinae</taxon>
        <taxon>Zizania</taxon>
    </lineage>
</organism>
<reference evidence="1" key="2">
    <citation type="submission" date="2021-02" db="EMBL/GenBank/DDBJ databases">
        <authorList>
            <person name="Kimball J.A."/>
            <person name="Haas M.W."/>
            <person name="Macchietto M."/>
            <person name="Kono T."/>
            <person name="Duquette J."/>
            <person name="Shao M."/>
        </authorList>
    </citation>
    <scope>NUCLEOTIDE SEQUENCE</scope>
    <source>
        <tissue evidence="1">Fresh leaf tissue</tissue>
    </source>
</reference>